<keyword evidence="7 11" id="KW-0274">FAD</keyword>
<comment type="caution">
    <text evidence="13">The sequence shown here is derived from an EMBL/GenBank/DDBJ whole genome shotgun (WGS) entry which is preliminary data.</text>
</comment>
<accession>A0ABU0AIJ1</accession>
<evidence type="ECO:0000256" key="7">
    <source>
        <dbReference type="ARBA" id="ARBA00022827"/>
    </source>
</evidence>
<evidence type="ECO:0000313" key="13">
    <source>
        <dbReference type="EMBL" id="MDQ0271078.1"/>
    </source>
</evidence>
<dbReference type="Pfam" id="PF01264">
    <property type="entry name" value="Chorismate_synt"/>
    <property type="match status" value="1"/>
</dbReference>
<feature type="binding site" evidence="11">
    <location>
        <begin position="253"/>
        <end position="254"/>
    </location>
    <ligand>
        <name>FMN</name>
        <dbReference type="ChEBI" id="CHEBI:58210"/>
    </ligand>
</feature>
<feature type="binding site" evidence="11">
    <location>
        <position position="45"/>
    </location>
    <ligand>
        <name>NADP(+)</name>
        <dbReference type="ChEBI" id="CHEBI:58349"/>
    </ligand>
</feature>
<comment type="cofactor">
    <cofactor evidence="11 12">
        <name>FMNH2</name>
        <dbReference type="ChEBI" id="CHEBI:57618"/>
    </cofactor>
    <text evidence="11 12">Reduced FMN (FMNH(2)).</text>
</comment>
<evidence type="ECO:0000313" key="14">
    <source>
        <dbReference type="Proteomes" id="UP001238088"/>
    </source>
</evidence>
<keyword evidence="8 11" id="KW-0521">NADP</keyword>
<evidence type="ECO:0000256" key="2">
    <source>
        <dbReference type="ARBA" id="ARBA00008014"/>
    </source>
</evidence>
<dbReference type="PIRSF" id="PIRSF001456">
    <property type="entry name" value="Chorismate_synth"/>
    <property type="match status" value="1"/>
</dbReference>
<feature type="binding site" evidence="11">
    <location>
        <begin position="313"/>
        <end position="317"/>
    </location>
    <ligand>
        <name>FMN</name>
        <dbReference type="ChEBI" id="CHEBI:58210"/>
    </ligand>
</feature>
<evidence type="ECO:0000256" key="12">
    <source>
        <dbReference type="RuleBase" id="RU000605"/>
    </source>
</evidence>
<comment type="similarity">
    <text evidence="2 11 12">Belongs to the chorismate synthase family.</text>
</comment>
<feature type="binding site" evidence="11">
    <location>
        <position position="39"/>
    </location>
    <ligand>
        <name>NADP(+)</name>
        <dbReference type="ChEBI" id="CHEBI:58349"/>
    </ligand>
</feature>
<evidence type="ECO:0000256" key="1">
    <source>
        <dbReference type="ARBA" id="ARBA00005044"/>
    </source>
</evidence>
<dbReference type="InterPro" id="IPR035904">
    <property type="entry name" value="Chorismate_synth_AroC_sf"/>
</dbReference>
<keyword evidence="6 11" id="KW-0288">FMN</keyword>
<proteinExistence type="inferred from homology"/>
<organism evidence="13 14">
    <name type="scientific">Cytobacillus purgationiresistens</name>
    <dbReference type="NCBI Taxonomy" id="863449"/>
    <lineage>
        <taxon>Bacteria</taxon>
        <taxon>Bacillati</taxon>
        <taxon>Bacillota</taxon>
        <taxon>Bacilli</taxon>
        <taxon>Bacillales</taxon>
        <taxon>Bacillaceae</taxon>
        <taxon>Cytobacillus</taxon>
    </lineage>
</organism>
<dbReference type="CDD" id="cd07304">
    <property type="entry name" value="Chorismate_synthase"/>
    <property type="match status" value="1"/>
</dbReference>
<keyword evidence="14" id="KW-1185">Reference proteome</keyword>
<keyword evidence="10 11" id="KW-0456">Lyase</keyword>
<feature type="binding site" evidence="11">
    <location>
        <begin position="132"/>
        <end position="134"/>
    </location>
    <ligand>
        <name>FMN</name>
        <dbReference type="ChEBI" id="CHEBI:58210"/>
    </ligand>
</feature>
<dbReference type="PANTHER" id="PTHR21085:SF0">
    <property type="entry name" value="CHORISMATE SYNTHASE"/>
    <property type="match status" value="1"/>
</dbReference>
<keyword evidence="4 11" id="KW-0028">Amino-acid biosynthesis</keyword>
<sequence>MRYLTSGESHGPQLTTIIEGLPAGMPLLDSDINHALARRQKGHGRGRRMQIEKDTVQITGGVRHGYTLGSPVGLVVQNDDWKHWTKIMGQGPLEQEELDEVKRKISRPRPGHADLNGALKYGHRDMRNVLERSSARETTVRVAAGAVAKKLLSLLGIEVVGHVVEIGGIVSNKREYNSLEELRDITEESPVRCLDAEAAQKMMDAIDDAKKNGDSIGGIVEVVVEGMPPGVGSYVHYDRKLDAKLASAIISINAFKGVEFGIGFEAAKKPGSQVHDEIAWNDKEGYYRKTNRLGGFEGGMTSGMPIVVRGVMKPIPTLYKPLESVDIETKEPFTASIERSDSCAVPAAAVVAEHAIAWELATAILDQFYADRFEALKASVEEQRSFARDF</sequence>
<evidence type="ECO:0000256" key="9">
    <source>
        <dbReference type="ARBA" id="ARBA00023141"/>
    </source>
</evidence>
<dbReference type="InterPro" id="IPR020541">
    <property type="entry name" value="Chorismate_synthase_CS"/>
</dbReference>
<dbReference type="Proteomes" id="UP001238088">
    <property type="component" value="Unassembled WGS sequence"/>
</dbReference>
<reference evidence="13 14" key="1">
    <citation type="submission" date="2023-07" db="EMBL/GenBank/DDBJ databases">
        <title>Genomic Encyclopedia of Type Strains, Phase IV (KMG-IV): sequencing the most valuable type-strain genomes for metagenomic binning, comparative biology and taxonomic classification.</title>
        <authorList>
            <person name="Goeker M."/>
        </authorList>
    </citation>
    <scope>NUCLEOTIDE SEQUENCE [LARGE SCALE GENOMIC DNA]</scope>
    <source>
        <strain evidence="13 14">DSM 23494</strain>
    </source>
</reference>
<comment type="pathway">
    <text evidence="1 11 12">Metabolic intermediate biosynthesis; chorismate biosynthesis; chorismate from D-erythrose 4-phosphate and phosphoenolpyruvate: step 7/7.</text>
</comment>
<dbReference type="PROSITE" id="PS00788">
    <property type="entry name" value="CHORISMATE_SYNTHASE_2"/>
    <property type="match status" value="1"/>
</dbReference>
<keyword evidence="9 11" id="KW-0057">Aromatic amino acid biosynthesis</keyword>
<dbReference type="SUPFAM" id="SSF103263">
    <property type="entry name" value="Chorismate synthase, AroC"/>
    <property type="match status" value="1"/>
</dbReference>
<evidence type="ECO:0000256" key="11">
    <source>
        <dbReference type="HAMAP-Rule" id="MF_00300"/>
    </source>
</evidence>
<feature type="binding site" evidence="11">
    <location>
        <position position="298"/>
    </location>
    <ligand>
        <name>FMN</name>
        <dbReference type="ChEBI" id="CHEBI:58210"/>
    </ligand>
</feature>
<dbReference type="RefSeq" id="WP_307476005.1">
    <property type="nucleotide sequence ID" value="NZ_JAUSUB010000012.1"/>
</dbReference>
<dbReference type="EMBL" id="JAUSUB010000012">
    <property type="protein sequence ID" value="MDQ0271078.1"/>
    <property type="molecule type" value="Genomic_DNA"/>
</dbReference>
<keyword evidence="5 11" id="KW-0285">Flavoprotein</keyword>
<dbReference type="InterPro" id="IPR000453">
    <property type="entry name" value="Chorismate_synth"/>
</dbReference>
<dbReference type="EC" id="4.2.3.5" evidence="3 11"/>
<evidence type="ECO:0000256" key="6">
    <source>
        <dbReference type="ARBA" id="ARBA00022643"/>
    </source>
</evidence>
<gene>
    <name evidence="11" type="primary">aroC</name>
    <name evidence="13" type="ORF">J2S17_002965</name>
</gene>
<dbReference type="PANTHER" id="PTHR21085">
    <property type="entry name" value="CHORISMATE SYNTHASE"/>
    <property type="match status" value="1"/>
</dbReference>
<dbReference type="NCBIfam" id="NF003793">
    <property type="entry name" value="PRK05382.1"/>
    <property type="match status" value="1"/>
</dbReference>
<dbReference type="HAMAP" id="MF_00300">
    <property type="entry name" value="Chorismate_synth"/>
    <property type="match status" value="1"/>
</dbReference>
<dbReference type="Gene3D" id="3.60.150.10">
    <property type="entry name" value="Chorismate synthase AroC"/>
    <property type="match status" value="1"/>
</dbReference>
<protein>
    <recommendedName>
        <fullName evidence="3 11">Chorismate synthase</fullName>
        <shortName evidence="11">CS</shortName>
        <ecNumber evidence="3 11">4.2.3.5</ecNumber>
    </recommendedName>
    <alternativeName>
        <fullName evidence="11">5-enolpyruvylshikimate-3-phosphate phospholyase</fullName>
    </alternativeName>
</protein>
<dbReference type="GO" id="GO:0004107">
    <property type="term" value="F:chorismate synthase activity"/>
    <property type="evidence" value="ECO:0007669"/>
    <property type="project" value="UniProtKB-EC"/>
</dbReference>
<evidence type="ECO:0000256" key="8">
    <source>
        <dbReference type="ARBA" id="ARBA00022857"/>
    </source>
</evidence>
<name>A0ABU0AIJ1_9BACI</name>
<evidence type="ECO:0000256" key="10">
    <source>
        <dbReference type="ARBA" id="ARBA00023239"/>
    </source>
</evidence>
<evidence type="ECO:0000256" key="3">
    <source>
        <dbReference type="ARBA" id="ARBA00013036"/>
    </source>
</evidence>
<evidence type="ECO:0000256" key="5">
    <source>
        <dbReference type="ARBA" id="ARBA00022630"/>
    </source>
</evidence>
<dbReference type="PROSITE" id="PS00789">
    <property type="entry name" value="CHORISMATE_SYNTHASE_3"/>
    <property type="match status" value="1"/>
</dbReference>
<feature type="binding site" evidence="11">
    <location>
        <position position="339"/>
    </location>
    <ligand>
        <name>FMN</name>
        <dbReference type="ChEBI" id="CHEBI:58210"/>
    </ligand>
</feature>
<comment type="function">
    <text evidence="11">Catalyzes the anti-1,4-elimination of the C-3 phosphate and the C-6 proR hydrogen from 5-enolpyruvylshikimate-3-phosphate (EPSP) to yield chorismate, which is the branch point compound that serves as the starting substrate for the three terminal pathways of aromatic amino acid biosynthesis. This reaction introduces a second double bond into the aromatic ring system.</text>
</comment>
<comment type="catalytic activity">
    <reaction evidence="11 12">
        <text>5-O-(1-carboxyvinyl)-3-phosphoshikimate = chorismate + phosphate</text>
        <dbReference type="Rhea" id="RHEA:21020"/>
        <dbReference type="ChEBI" id="CHEBI:29748"/>
        <dbReference type="ChEBI" id="CHEBI:43474"/>
        <dbReference type="ChEBI" id="CHEBI:57701"/>
        <dbReference type="EC" id="4.2.3.5"/>
    </reaction>
</comment>
<dbReference type="PROSITE" id="PS00787">
    <property type="entry name" value="CHORISMATE_SYNTHASE_1"/>
    <property type="match status" value="1"/>
</dbReference>
<dbReference type="NCBIfam" id="TIGR00033">
    <property type="entry name" value="aroC"/>
    <property type="match status" value="1"/>
</dbReference>
<comment type="subunit">
    <text evidence="11">Homotetramer.</text>
</comment>
<evidence type="ECO:0000256" key="4">
    <source>
        <dbReference type="ARBA" id="ARBA00022605"/>
    </source>
</evidence>